<proteinExistence type="predicted"/>
<dbReference type="InterPro" id="IPR046496">
    <property type="entry name" value="DUF6589"/>
</dbReference>
<feature type="compositionally biased region" description="Acidic residues" evidence="3">
    <location>
        <begin position="645"/>
        <end position="665"/>
    </location>
</feature>
<feature type="region of interest" description="Disordered" evidence="3">
    <location>
        <begin position="21"/>
        <end position="77"/>
    </location>
</feature>
<dbReference type="SUPFAM" id="SSF48403">
    <property type="entry name" value="Ankyrin repeat"/>
    <property type="match status" value="1"/>
</dbReference>
<protein>
    <recommendedName>
        <fullName evidence="4">DUF6589 domain-containing protein</fullName>
    </recommendedName>
</protein>
<feature type="domain" description="DUF6589" evidence="4">
    <location>
        <begin position="846"/>
        <end position="1134"/>
    </location>
</feature>
<feature type="non-terminal residue" evidence="5">
    <location>
        <position position="1272"/>
    </location>
</feature>
<dbReference type="Pfam" id="PF12796">
    <property type="entry name" value="Ank_2"/>
    <property type="match status" value="1"/>
</dbReference>
<evidence type="ECO:0000256" key="3">
    <source>
        <dbReference type="SAM" id="MobiDB-lite"/>
    </source>
</evidence>
<dbReference type="InterPro" id="IPR002110">
    <property type="entry name" value="Ankyrin_rpt"/>
</dbReference>
<accession>A0ABN8NUS1</accession>
<name>A0ABN8NUS1_9CNID</name>
<dbReference type="SMART" id="SM00248">
    <property type="entry name" value="ANK"/>
    <property type="match status" value="2"/>
</dbReference>
<comment type="caution">
    <text evidence="5">The sequence shown here is derived from an EMBL/GenBank/DDBJ whole genome shotgun (WGS) entry which is preliminary data.</text>
</comment>
<dbReference type="Gene3D" id="1.25.40.20">
    <property type="entry name" value="Ankyrin repeat-containing domain"/>
    <property type="match status" value="1"/>
</dbReference>
<evidence type="ECO:0000259" key="4">
    <source>
        <dbReference type="Pfam" id="PF20231"/>
    </source>
</evidence>
<reference evidence="5 6" key="1">
    <citation type="submission" date="2022-05" db="EMBL/GenBank/DDBJ databases">
        <authorList>
            <consortium name="Genoscope - CEA"/>
            <person name="William W."/>
        </authorList>
    </citation>
    <scope>NUCLEOTIDE SEQUENCE [LARGE SCALE GENOMIC DNA]</scope>
</reference>
<evidence type="ECO:0000256" key="2">
    <source>
        <dbReference type="ARBA" id="ARBA00023043"/>
    </source>
</evidence>
<keyword evidence="1" id="KW-0677">Repeat</keyword>
<gene>
    <name evidence="5" type="ORF">PLOB_00028977</name>
</gene>
<evidence type="ECO:0000313" key="5">
    <source>
        <dbReference type="EMBL" id="CAH3121900.1"/>
    </source>
</evidence>
<feature type="non-terminal residue" evidence="5">
    <location>
        <position position="1"/>
    </location>
</feature>
<dbReference type="EMBL" id="CALNXK010000036">
    <property type="protein sequence ID" value="CAH3121900.1"/>
    <property type="molecule type" value="Genomic_DNA"/>
</dbReference>
<dbReference type="Pfam" id="PF20231">
    <property type="entry name" value="DUF6589"/>
    <property type="match status" value="1"/>
</dbReference>
<organism evidence="5 6">
    <name type="scientific">Porites lobata</name>
    <dbReference type="NCBI Taxonomy" id="104759"/>
    <lineage>
        <taxon>Eukaryota</taxon>
        <taxon>Metazoa</taxon>
        <taxon>Cnidaria</taxon>
        <taxon>Anthozoa</taxon>
        <taxon>Hexacorallia</taxon>
        <taxon>Scleractinia</taxon>
        <taxon>Fungiina</taxon>
        <taxon>Poritidae</taxon>
        <taxon>Porites</taxon>
    </lineage>
</organism>
<dbReference type="PANTHER" id="PTHR24198">
    <property type="entry name" value="ANKYRIN REPEAT AND PROTEIN KINASE DOMAIN-CONTAINING PROTEIN"/>
    <property type="match status" value="1"/>
</dbReference>
<feature type="region of interest" description="Disordered" evidence="3">
    <location>
        <begin position="645"/>
        <end position="679"/>
    </location>
</feature>
<dbReference type="Proteomes" id="UP001159405">
    <property type="component" value="Unassembled WGS sequence"/>
</dbReference>
<evidence type="ECO:0000256" key="1">
    <source>
        <dbReference type="ARBA" id="ARBA00022737"/>
    </source>
</evidence>
<dbReference type="PANTHER" id="PTHR24198:SF165">
    <property type="entry name" value="ANKYRIN REPEAT-CONTAINING PROTEIN-RELATED"/>
    <property type="match status" value="1"/>
</dbReference>
<keyword evidence="6" id="KW-1185">Reference proteome</keyword>
<keyword evidence="2" id="KW-0040">ANK repeat</keyword>
<sequence length="1272" mass="143064">YVPSLDAQLTDEVDFHPITSMPVKRGASEPAGKHSLTPSFKSAVEPRSKRHQSSVEEEEEDELGRLQKPQTQAISKPSSTFYKTRRAAFVSALKEHFWEAEGTEISQQAVLEVLHLDQTQKVQATNAMKEAFPNCLVARTRKSDGKQKVTVYKNVAKKKSFTLSVEEPSLSLDETSDIANIKRLIANASTEIESIIQRLNIQLTAENIQRDVVRALVDMQCKLQSRIQELSGTLEHLYEREVQRLLQSQSQCDVLCANDRAELIKEMDTFISFLNIGLETQDLSEVDVSGVFSTLPVNTREQCPLLFNVLDTLVLHKTDGREVSEMRVRSAVHSLAILVSLKSQKIQNDFKVLFTCLCISFGAGMRFIGMLNHLGLTVSWEKAMKFFDGRKAKKQEEISKQTPTDSPVILMFDNINMYRGKHKHLRLFKYIGPVMWNFTGQAVLIPNVEGLENILQDKDASVKPQRNVLLLNPSDIFIQSDQAKTDVLESAVDAFLLEVLDDALNKLPPSRKKLKDMTESELNSFISNADWNTQGRYKIKVPKDTDLVTCRSPVTKSNVHVLPLSLEDNSTIVGTMSILDQLAIDFSLPNEKKGPEYLPFDSVSGTFDVHSARSHFELLISQHNHQSNMGELDRQLRSREREIDGATDEELETEEECPGETEQDSTESSATTLEGERRRFETEDKPFWEVFNCISSKLSDTIASNSEESYLAFVNSPEHQLKVNVKDHLKRSLLHVTVEQGHDSFAKCLVDMGLEVNSREGCGITPLSLAVLHKNTAICKFLVESGARYSGPLFTSIPSPLCMAERLQHAEILQIFSEDQDESEEENELIRLIDSTFSKGGINAGDSVDTQTEVNRSCHGFVTPVVGDVGTCKTNSAAMSRSGSYKWVGLCPGDLHNKGYFCEAAFKVHGSSGLHYILLEVMKRKKLTSEVFKNKKFQENNLIQVREAIRDVCKAYGIAAALEFSVNESFPVQQELRGAADVSTLLLDKFKDWISESSENDVSFEHRSTTFLVYGPIQKLYDASTAYGDGYAREVVYQAQLPIYAQLGFRNYYTEVFRHVVNFLAKWPLATRRLLQQNCSVNLSGKKGHGIELDGFVESEVVQPLKKYASGHTTVTMCERLMANIDMLKMVRASYMGKDGFDVHHTSRHSEQTAFPDQLKGAWFCLQKGFFTNSGRKEVECYPVDKKGSTEGKIPKNLINVVEKGQAKIKENFKAKLFESFPDLSQWDGVLFSLHILHVPNACYHRLLAGNSHAFSYLVTVFCCKINNQTLH</sequence>
<feature type="compositionally biased region" description="Polar residues" evidence="3">
    <location>
        <begin position="68"/>
        <end position="77"/>
    </location>
</feature>
<evidence type="ECO:0000313" key="6">
    <source>
        <dbReference type="Proteomes" id="UP001159405"/>
    </source>
</evidence>
<dbReference type="InterPro" id="IPR036770">
    <property type="entry name" value="Ankyrin_rpt-contain_sf"/>
</dbReference>